<dbReference type="GO" id="GO:0016853">
    <property type="term" value="F:isomerase activity"/>
    <property type="evidence" value="ECO:0007669"/>
    <property type="project" value="UniProtKB-KW"/>
</dbReference>
<keyword evidence="2" id="KW-0413">Isomerase</keyword>
<dbReference type="Pfam" id="PF02502">
    <property type="entry name" value="LacAB_rpiB"/>
    <property type="match status" value="1"/>
</dbReference>
<dbReference type="Gene3D" id="3.40.1400.10">
    <property type="entry name" value="Sugar-phosphate isomerase, RpiB/LacA/LacB"/>
    <property type="match status" value="1"/>
</dbReference>
<organism evidence="2 3">
    <name type="scientific">Clostridium oceanicum</name>
    <dbReference type="NCBI Taxonomy" id="1543"/>
    <lineage>
        <taxon>Bacteria</taxon>
        <taxon>Bacillati</taxon>
        <taxon>Bacillota</taxon>
        <taxon>Clostridia</taxon>
        <taxon>Eubacteriales</taxon>
        <taxon>Clostridiaceae</taxon>
        <taxon>Clostridium</taxon>
    </lineage>
</organism>
<dbReference type="PANTHER" id="PTHR30345:SF5">
    <property type="entry name" value="GALACTOSE-6-PHOSPHATE ISOMERASE SUBUNIT LACA"/>
    <property type="match status" value="1"/>
</dbReference>
<dbReference type="InterPro" id="IPR036569">
    <property type="entry name" value="RpiB_LacA_LacB_sf"/>
</dbReference>
<keyword evidence="3" id="KW-1185">Reference proteome</keyword>
<dbReference type="EMBL" id="BAAACG010000019">
    <property type="protein sequence ID" value="GAA0747253.1"/>
    <property type="molecule type" value="Genomic_DNA"/>
</dbReference>
<dbReference type="SUPFAM" id="SSF89623">
    <property type="entry name" value="Ribose/Galactose isomerase RpiB/AlsB"/>
    <property type="match status" value="1"/>
</dbReference>
<gene>
    <name evidence="2" type="primary">lacA</name>
    <name evidence="2" type="ORF">GCM10008906_36110</name>
</gene>
<proteinExistence type="inferred from homology"/>
<evidence type="ECO:0000256" key="1">
    <source>
        <dbReference type="ARBA" id="ARBA00008754"/>
    </source>
</evidence>
<dbReference type="RefSeq" id="WP_343764017.1">
    <property type="nucleotide sequence ID" value="NZ_BAAACG010000019.1"/>
</dbReference>
<name>A0ABN1JV77_9CLOT</name>
<accession>A0ABN1JV77</accession>
<comment type="similarity">
    <text evidence="1">Belongs to the LacAB/RpiB family.</text>
</comment>
<dbReference type="PANTHER" id="PTHR30345">
    <property type="entry name" value="RIBOSE-5-PHOSPHATE ISOMERASE B"/>
    <property type="match status" value="1"/>
</dbReference>
<dbReference type="Proteomes" id="UP001501510">
    <property type="component" value="Unassembled WGS sequence"/>
</dbReference>
<protein>
    <submittedName>
        <fullName evidence="2">Galactose-6-phosphate isomerase subunit LacA</fullName>
    </submittedName>
</protein>
<evidence type="ECO:0000313" key="3">
    <source>
        <dbReference type="Proteomes" id="UP001501510"/>
    </source>
</evidence>
<sequence>MKKVVICADKKAAKLQEVLESYVKELGDEVETILEGKDSKEYLDKIVQVSKKAVKGDVDRVIFLDEVGAKSFMISSKVKGMVTACVTDEHSAKMTRDHNGALGLAIGYELVGEVLAKRLVKIFIDKDFSAGRHMVRIDMLNKMA</sequence>
<evidence type="ECO:0000313" key="2">
    <source>
        <dbReference type="EMBL" id="GAA0747253.1"/>
    </source>
</evidence>
<dbReference type="InterPro" id="IPR003500">
    <property type="entry name" value="RpiB_LacA_LacB"/>
</dbReference>
<reference evidence="2 3" key="1">
    <citation type="journal article" date="2019" name="Int. J. Syst. Evol. Microbiol.">
        <title>The Global Catalogue of Microorganisms (GCM) 10K type strain sequencing project: providing services to taxonomists for standard genome sequencing and annotation.</title>
        <authorList>
            <consortium name="The Broad Institute Genomics Platform"/>
            <consortium name="The Broad Institute Genome Sequencing Center for Infectious Disease"/>
            <person name="Wu L."/>
            <person name="Ma J."/>
        </authorList>
    </citation>
    <scope>NUCLEOTIDE SEQUENCE [LARGE SCALE GENOMIC DNA]</scope>
    <source>
        <strain evidence="2 3">JCM 1407</strain>
    </source>
</reference>
<comment type="caution">
    <text evidence="2">The sequence shown here is derived from an EMBL/GenBank/DDBJ whole genome shotgun (WGS) entry which is preliminary data.</text>
</comment>